<dbReference type="AlphaFoldDB" id="A0A1S0U311"/>
<gene>
    <name evidence="1" type="ORF">LOAG_04815</name>
</gene>
<reference evidence="1" key="1">
    <citation type="submission" date="2012-04" db="EMBL/GenBank/DDBJ databases">
        <title>The Genome Sequence of Loa loa.</title>
        <authorList>
            <consortium name="The Broad Institute Genome Sequencing Platform"/>
            <consortium name="Broad Institute Genome Sequencing Center for Infectious Disease"/>
            <person name="Nutman T.B."/>
            <person name="Fink D.L."/>
            <person name="Russ C."/>
            <person name="Young S."/>
            <person name="Zeng Q."/>
            <person name="Gargeya S."/>
            <person name="Alvarado L."/>
            <person name="Berlin A."/>
            <person name="Chapman S.B."/>
            <person name="Chen Z."/>
            <person name="Freedman E."/>
            <person name="Gellesch M."/>
            <person name="Goldberg J."/>
            <person name="Griggs A."/>
            <person name="Gujja S."/>
            <person name="Heilman E.R."/>
            <person name="Heiman D."/>
            <person name="Howarth C."/>
            <person name="Mehta T."/>
            <person name="Neiman D."/>
            <person name="Pearson M."/>
            <person name="Roberts A."/>
            <person name="Saif S."/>
            <person name="Shea T."/>
            <person name="Shenoy N."/>
            <person name="Sisk P."/>
            <person name="Stolte C."/>
            <person name="Sykes S."/>
            <person name="White J."/>
            <person name="Yandava C."/>
            <person name="Haas B."/>
            <person name="Henn M.R."/>
            <person name="Nusbaum C."/>
            <person name="Birren B."/>
        </authorList>
    </citation>
    <scope>NUCLEOTIDE SEQUENCE [LARGE SCALE GENOMIC DNA]</scope>
</reference>
<accession>A0A1S0U311</accession>
<proteinExistence type="predicted"/>
<dbReference type="CTD" id="9942218"/>
<sequence length="113" mass="12973">MNDQRTLALKSFDLRQGTLSLTSPRIMTLSFGGIFWIRWHRLCNRHQLLSPAPAPSSTVLFIKHNSGCKEDGYHPHKDEVQLKAAMRSMKQTILSLEKDGLVLYDIAEKDHHF</sequence>
<dbReference type="GeneID" id="9942218"/>
<organism evidence="1">
    <name type="scientific">Loa loa</name>
    <name type="common">Eye worm</name>
    <name type="synonym">Filaria loa</name>
    <dbReference type="NCBI Taxonomy" id="7209"/>
    <lineage>
        <taxon>Eukaryota</taxon>
        <taxon>Metazoa</taxon>
        <taxon>Ecdysozoa</taxon>
        <taxon>Nematoda</taxon>
        <taxon>Chromadorea</taxon>
        <taxon>Rhabditida</taxon>
        <taxon>Spirurina</taxon>
        <taxon>Spiruromorpha</taxon>
        <taxon>Filarioidea</taxon>
        <taxon>Onchocercidae</taxon>
        <taxon>Loa</taxon>
    </lineage>
</organism>
<dbReference type="EMBL" id="JH712174">
    <property type="protein sequence ID" value="EFO23670.1"/>
    <property type="molecule type" value="Genomic_DNA"/>
</dbReference>
<name>A0A1S0U311_LOALO</name>
<evidence type="ECO:0000313" key="1">
    <source>
        <dbReference type="EMBL" id="EFO23670.1"/>
    </source>
</evidence>
<dbReference type="RefSeq" id="XP_003140400.1">
    <property type="nucleotide sequence ID" value="XM_003140352.1"/>
</dbReference>
<dbReference type="InParanoid" id="A0A1S0U311"/>
<dbReference type="KEGG" id="loa:LOAG_04815"/>
<protein>
    <submittedName>
        <fullName evidence="1">Uncharacterized protein</fullName>
    </submittedName>
</protein>